<dbReference type="EMBL" id="JACWFH010000023">
    <property type="protein sequence ID" value="MBY0098370.1"/>
    <property type="molecule type" value="Genomic_DNA"/>
</dbReference>
<accession>A0ABS7K8C2</accession>
<dbReference type="Pfam" id="PF25425">
    <property type="entry name" value="YfjL_N"/>
    <property type="match status" value="1"/>
</dbReference>
<gene>
    <name evidence="4" type="ORF">H0185_16400</name>
</gene>
<evidence type="ECO:0000256" key="1">
    <source>
        <dbReference type="SAM" id="Phobius"/>
    </source>
</evidence>
<proteinExistence type="predicted"/>
<feature type="transmembrane region" description="Helical" evidence="1">
    <location>
        <begin position="6"/>
        <end position="27"/>
    </location>
</feature>
<evidence type="ECO:0000313" key="4">
    <source>
        <dbReference type="EMBL" id="MBY0098370.1"/>
    </source>
</evidence>
<keyword evidence="5" id="KW-1185">Reference proteome</keyword>
<dbReference type="Pfam" id="PF24911">
    <property type="entry name" value="YfjL_C"/>
    <property type="match status" value="1"/>
</dbReference>
<keyword evidence="1" id="KW-0472">Membrane</keyword>
<feature type="domain" description="YfjL-like C-terminal" evidence="2">
    <location>
        <begin position="118"/>
        <end position="228"/>
    </location>
</feature>
<comment type="caution">
    <text evidence="4">The sequence shown here is derived from an EMBL/GenBank/DDBJ whole genome shotgun (WGS) entry which is preliminary data.</text>
</comment>
<reference evidence="4 5" key="1">
    <citation type="submission" date="2020-07" db="EMBL/GenBank/DDBJ databases">
        <title>Fungal Genomes of the International Space Station.</title>
        <authorList>
            <person name="Seuylemezian A."/>
            <person name="Singh N.K."/>
            <person name="Wood J."/>
            <person name="Venkateswaran K."/>
        </authorList>
    </citation>
    <scope>NUCLEOTIDE SEQUENCE [LARGE SCALE GENOMIC DNA]</scope>
    <source>
        <strain evidence="4 5">PL-B2</strain>
    </source>
</reference>
<feature type="domain" description="YfjL-like N-terminal" evidence="3">
    <location>
        <begin position="3"/>
        <end position="97"/>
    </location>
</feature>
<keyword evidence="1" id="KW-0812">Transmembrane</keyword>
<dbReference type="InterPro" id="IPR056905">
    <property type="entry name" value="YfjL_C"/>
</dbReference>
<dbReference type="Proteomes" id="UP000769780">
    <property type="component" value="Unassembled WGS sequence"/>
</dbReference>
<evidence type="ECO:0000313" key="5">
    <source>
        <dbReference type="Proteomes" id="UP000769780"/>
    </source>
</evidence>
<sequence length="229" mass="26685">MMKKKIFYGIIAATLIAIVLVTYMSVAGNPYEMNKARESLKVYLEETYPDMDYKIKWAAKYVTIDDSYRFEVMVKDPSLDVETTYPFDVYRYEPNEVFNDTIHKSRVDKATSKKLNKQAEQYILALLQRKVPELQGVATDVEVYNNDVTVWTPKLKTPKPILIMLEVEKGNLTKEQMLLQSKTIQQQLNEESIDYYLAEVGYHEIVNGEENYLYVSFTPQQELTIKDVD</sequence>
<protein>
    <submittedName>
        <fullName evidence="4">Uncharacterized protein</fullName>
    </submittedName>
</protein>
<organism evidence="4 5">
    <name type="scientific">Mesobacillus maritimus</name>
    <dbReference type="NCBI Taxonomy" id="1643336"/>
    <lineage>
        <taxon>Bacteria</taxon>
        <taxon>Bacillati</taxon>
        <taxon>Bacillota</taxon>
        <taxon>Bacilli</taxon>
        <taxon>Bacillales</taxon>
        <taxon>Bacillaceae</taxon>
        <taxon>Mesobacillus</taxon>
    </lineage>
</organism>
<dbReference type="RefSeq" id="WP_221874593.1">
    <property type="nucleotide sequence ID" value="NZ_JACWFH010000023.1"/>
</dbReference>
<evidence type="ECO:0000259" key="2">
    <source>
        <dbReference type="Pfam" id="PF24911"/>
    </source>
</evidence>
<dbReference type="InterPro" id="IPR057359">
    <property type="entry name" value="YfjL_N"/>
</dbReference>
<name>A0ABS7K8C2_9BACI</name>
<evidence type="ECO:0000259" key="3">
    <source>
        <dbReference type="Pfam" id="PF25425"/>
    </source>
</evidence>
<keyword evidence="1" id="KW-1133">Transmembrane helix</keyword>